<proteinExistence type="predicted"/>
<comment type="caution">
    <text evidence="2">The sequence shown here is derived from an EMBL/GenBank/DDBJ whole genome shotgun (WGS) entry which is preliminary data.</text>
</comment>
<sequence>MTYSKPIRIIILILSWGSLFLLKPASILRFSPASFLVSLLLAVETMIAGPYQLWTIKGGKKNRLWGDLSFIFGPFISGTLWIFHLTYGKFWRFMLLNAAMDFLLAYPLTYVFEKTGLYKLKKLNKHCLFALSVSYAALIYGYQKVLEGSFKKESS</sequence>
<evidence type="ECO:0000313" key="3">
    <source>
        <dbReference type="Proteomes" id="UP000028549"/>
    </source>
</evidence>
<keyword evidence="1" id="KW-0472">Membrane</keyword>
<dbReference type="AlphaFoldDB" id="A0A084H2K2"/>
<organism evidence="2 3">
    <name type="scientific">Metabacillus indicus</name>
    <name type="common">Bacillus indicus</name>
    <dbReference type="NCBI Taxonomy" id="246786"/>
    <lineage>
        <taxon>Bacteria</taxon>
        <taxon>Bacillati</taxon>
        <taxon>Bacillota</taxon>
        <taxon>Bacilli</taxon>
        <taxon>Bacillales</taxon>
        <taxon>Bacillaceae</taxon>
        <taxon>Metabacillus</taxon>
    </lineage>
</organism>
<feature type="transmembrane region" description="Helical" evidence="1">
    <location>
        <begin position="7"/>
        <end position="27"/>
    </location>
</feature>
<feature type="transmembrane region" description="Helical" evidence="1">
    <location>
        <begin position="65"/>
        <end position="84"/>
    </location>
</feature>
<evidence type="ECO:0000313" key="2">
    <source>
        <dbReference type="EMBL" id="KEZ53814.1"/>
    </source>
</evidence>
<feature type="transmembrane region" description="Helical" evidence="1">
    <location>
        <begin position="90"/>
        <end position="111"/>
    </location>
</feature>
<gene>
    <name evidence="2" type="ORF">GS18_0202330</name>
</gene>
<keyword evidence="1" id="KW-1133">Transmembrane helix</keyword>
<keyword evidence="3" id="KW-1185">Reference proteome</keyword>
<feature type="transmembrane region" description="Helical" evidence="1">
    <location>
        <begin position="33"/>
        <end position="53"/>
    </location>
</feature>
<keyword evidence="1" id="KW-0812">Transmembrane</keyword>
<dbReference type="RefSeq" id="WP_029565392.1">
    <property type="nucleotide sequence ID" value="NZ_CP176757.1"/>
</dbReference>
<protein>
    <recommendedName>
        <fullName evidence="4">Permease</fullName>
    </recommendedName>
</protein>
<evidence type="ECO:0008006" key="4">
    <source>
        <dbReference type="Google" id="ProtNLM"/>
    </source>
</evidence>
<reference evidence="2 3" key="1">
    <citation type="journal article" date="2005" name="Int. J. Syst. Evol. Microbiol.">
        <title>Bacillus cibi sp. nov., isolated from jeotgal, a traditional Korean fermented seafood.</title>
        <authorList>
            <person name="Yoon J.H."/>
            <person name="Lee C.H."/>
            <person name="Oh T.K."/>
        </authorList>
    </citation>
    <scope>NUCLEOTIDE SEQUENCE [LARGE SCALE GENOMIC DNA]</scope>
    <source>
        <strain evidence="2 3">DSM 16189</strain>
    </source>
</reference>
<evidence type="ECO:0000256" key="1">
    <source>
        <dbReference type="SAM" id="Phobius"/>
    </source>
</evidence>
<accession>A0A084H2K2</accession>
<name>A0A084H2K2_METID</name>
<dbReference type="Proteomes" id="UP000028549">
    <property type="component" value="Unassembled WGS sequence"/>
</dbReference>
<dbReference type="EMBL" id="JNVC02000001">
    <property type="protein sequence ID" value="KEZ53814.1"/>
    <property type="molecule type" value="Genomic_DNA"/>
</dbReference>
<dbReference type="OrthoDB" id="1683771at2"/>